<dbReference type="InParanoid" id="A0A067MVU1"/>
<comment type="cofactor">
    <cofactor evidence="1 9">
        <name>heme</name>
        <dbReference type="ChEBI" id="CHEBI:30413"/>
    </cofactor>
</comment>
<evidence type="ECO:0008006" key="13">
    <source>
        <dbReference type="Google" id="ProtNLM"/>
    </source>
</evidence>
<dbReference type="PANTHER" id="PTHR46300:SF7">
    <property type="entry name" value="P450, PUTATIVE (EUROFUNG)-RELATED"/>
    <property type="match status" value="1"/>
</dbReference>
<dbReference type="GO" id="GO:0005506">
    <property type="term" value="F:iron ion binding"/>
    <property type="evidence" value="ECO:0007669"/>
    <property type="project" value="InterPro"/>
</dbReference>
<proteinExistence type="inferred from homology"/>
<dbReference type="STRING" id="930990.A0A067MVU1"/>
<protein>
    <recommendedName>
        <fullName evidence="13">Cytochrome P450</fullName>
    </recommendedName>
</protein>
<dbReference type="CDD" id="cd11065">
    <property type="entry name" value="CYP64-like"/>
    <property type="match status" value="1"/>
</dbReference>
<evidence type="ECO:0000256" key="2">
    <source>
        <dbReference type="ARBA" id="ARBA00005179"/>
    </source>
</evidence>
<feature type="binding site" description="axial binding residue" evidence="9">
    <location>
        <position position="437"/>
    </location>
    <ligand>
        <name>heme</name>
        <dbReference type="ChEBI" id="CHEBI:30413"/>
    </ligand>
    <ligandPart>
        <name>Fe</name>
        <dbReference type="ChEBI" id="CHEBI:18248"/>
    </ligandPart>
</feature>
<evidence type="ECO:0000313" key="12">
    <source>
        <dbReference type="Proteomes" id="UP000027195"/>
    </source>
</evidence>
<dbReference type="PRINTS" id="PR00463">
    <property type="entry name" value="EP450I"/>
</dbReference>
<accession>A0A067MVU1</accession>
<dbReference type="InterPro" id="IPR050364">
    <property type="entry name" value="Cytochrome_P450_fung"/>
</dbReference>
<keyword evidence="4 9" id="KW-0349">Heme</keyword>
<dbReference type="SUPFAM" id="SSF48264">
    <property type="entry name" value="Cytochrome P450"/>
    <property type="match status" value="1"/>
</dbReference>
<dbReference type="OrthoDB" id="2789670at2759"/>
<dbReference type="GO" id="GO:0020037">
    <property type="term" value="F:heme binding"/>
    <property type="evidence" value="ECO:0007669"/>
    <property type="project" value="InterPro"/>
</dbReference>
<reference evidence="12" key="1">
    <citation type="journal article" date="2014" name="Proc. Natl. Acad. Sci. U.S.A.">
        <title>Extensive sampling of basidiomycete genomes demonstrates inadequacy of the white-rot/brown-rot paradigm for wood decay fungi.</title>
        <authorList>
            <person name="Riley R."/>
            <person name="Salamov A.A."/>
            <person name="Brown D.W."/>
            <person name="Nagy L.G."/>
            <person name="Floudas D."/>
            <person name="Held B.W."/>
            <person name="Levasseur A."/>
            <person name="Lombard V."/>
            <person name="Morin E."/>
            <person name="Otillar R."/>
            <person name="Lindquist E.A."/>
            <person name="Sun H."/>
            <person name="LaButti K.M."/>
            <person name="Schmutz J."/>
            <person name="Jabbour D."/>
            <person name="Luo H."/>
            <person name="Baker S.E."/>
            <person name="Pisabarro A.G."/>
            <person name="Walton J.D."/>
            <person name="Blanchette R.A."/>
            <person name="Henrissat B."/>
            <person name="Martin F."/>
            <person name="Cullen D."/>
            <person name="Hibbett D.S."/>
            <person name="Grigoriev I.V."/>
        </authorList>
    </citation>
    <scope>NUCLEOTIDE SEQUENCE [LARGE SCALE GENOMIC DNA]</scope>
    <source>
        <strain evidence="12">FD-172 SS1</strain>
    </source>
</reference>
<evidence type="ECO:0000256" key="3">
    <source>
        <dbReference type="ARBA" id="ARBA00010617"/>
    </source>
</evidence>
<organism evidence="11 12">
    <name type="scientific">Botryobasidium botryosum (strain FD-172 SS1)</name>
    <dbReference type="NCBI Taxonomy" id="930990"/>
    <lineage>
        <taxon>Eukaryota</taxon>
        <taxon>Fungi</taxon>
        <taxon>Dikarya</taxon>
        <taxon>Basidiomycota</taxon>
        <taxon>Agaricomycotina</taxon>
        <taxon>Agaricomycetes</taxon>
        <taxon>Cantharellales</taxon>
        <taxon>Botryobasidiaceae</taxon>
        <taxon>Botryobasidium</taxon>
    </lineage>
</organism>
<dbReference type="InterPro" id="IPR001128">
    <property type="entry name" value="Cyt_P450"/>
</dbReference>
<dbReference type="Pfam" id="PF00067">
    <property type="entry name" value="p450"/>
    <property type="match status" value="1"/>
</dbReference>
<keyword evidence="5 9" id="KW-0479">Metal-binding</keyword>
<evidence type="ECO:0000256" key="5">
    <source>
        <dbReference type="ARBA" id="ARBA00022723"/>
    </source>
</evidence>
<evidence type="ECO:0000256" key="8">
    <source>
        <dbReference type="ARBA" id="ARBA00023033"/>
    </source>
</evidence>
<evidence type="ECO:0000313" key="11">
    <source>
        <dbReference type="EMBL" id="KDQ19734.1"/>
    </source>
</evidence>
<dbReference type="GO" id="GO:0004497">
    <property type="term" value="F:monooxygenase activity"/>
    <property type="evidence" value="ECO:0007669"/>
    <property type="project" value="UniProtKB-KW"/>
</dbReference>
<keyword evidence="7 9" id="KW-0408">Iron</keyword>
<keyword evidence="12" id="KW-1185">Reference proteome</keyword>
<name>A0A067MVU1_BOTB1</name>
<evidence type="ECO:0000256" key="1">
    <source>
        <dbReference type="ARBA" id="ARBA00001971"/>
    </source>
</evidence>
<dbReference type="EMBL" id="KL198018">
    <property type="protein sequence ID" value="KDQ19734.1"/>
    <property type="molecule type" value="Genomic_DNA"/>
</dbReference>
<keyword evidence="6 10" id="KW-0560">Oxidoreductase</keyword>
<keyword evidence="8 10" id="KW-0503">Monooxygenase</keyword>
<evidence type="ECO:0000256" key="6">
    <source>
        <dbReference type="ARBA" id="ARBA00023002"/>
    </source>
</evidence>
<dbReference type="AlphaFoldDB" id="A0A067MVU1"/>
<evidence type="ECO:0000256" key="10">
    <source>
        <dbReference type="RuleBase" id="RU000461"/>
    </source>
</evidence>
<dbReference type="GO" id="GO:0016705">
    <property type="term" value="F:oxidoreductase activity, acting on paired donors, with incorporation or reduction of molecular oxygen"/>
    <property type="evidence" value="ECO:0007669"/>
    <property type="project" value="InterPro"/>
</dbReference>
<dbReference type="HOGENOM" id="CLU_001570_2_3_1"/>
<dbReference type="PROSITE" id="PS00086">
    <property type="entry name" value="CYTOCHROME_P450"/>
    <property type="match status" value="1"/>
</dbReference>
<dbReference type="InterPro" id="IPR002401">
    <property type="entry name" value="Cyt_P450_E_grp-I"/>
</dbReference>
<sequence>MAPLSLALFSLVLASAFYILLSVRRRRAFTNPKALPYPPGPKPDPIIGNLRHIVPESTWLRYTEWKATYGDIVHVTVLGTHVTILNSYEMANEVLDKRAAYHSRPVTTLLGELLGWGDAVPLVGYGEKWKTYRRFLRSFVREDVVSDFCLVQRQEAHAYLSRMLENPNDFFSHLRLATGAIIMRGIYGIPVASSKDEYITLAETVLDIVVLIAQPGKFLVELFPKLKYVPSWFPGAGWKRKAKEWRVLTTRMVERPYNALKENLDAGIAQPCYVTTLLESQGASEEVARWISGSMYVAGSDTSVSGVMSFVLAMILYPEVQKKAQEEVDRVIGTERLPDFSDRDRLPYVGALLTELHRWAPITPLAFPRRSIEEDEVNGYFMPKDGIVLANVWAMTRDENHYEDPNRFWPERFLDEGHGKPNTDPRLYCFGFGRRICPGSHIGDNNIFILVVSMLAAFNISKKRDANGVEIVPKFSFTSGLSSRPHDFEFDIKPRSEVVSSLIRAHAEN</sequence>
<evidence type="ECO:0000256" key="4">
    <source>
        <dbReference type="ARBA" id="ARBA00022617"/>
    </source>
</evidence>
<evidence type="ECO:0000256" key="7">
    <source>
        <dbReference type="ARBA" id="ARBA00023004"/>
    </source>
</evidence>
<comment type="pathway">
    <text evidence="2">Secondary metabolite biosynthesis.</text>
</comment>
<dbReference type="Proteomes" id="UP000027195">
    <property type="component" value="Unassembled WGS sequence"/>
</dbReference>
<evidence type="ECO:0000256" key="9">
    <source>
        <dbReference type="PIRSR" id="PIRSR602401-1"/>
    </source>
</evidence>
<dbReference type="Gene3D" id="1.10.630.10">
    <property type="entry name" value="Cytochrome P450"/>
    <property type="match status" value="1"/>
</dbReference>
<gene>
    <name evidence="11" type="ORF">BOTBODRAFT_27159</name>
</gene>
<dbReference type="InterPro" id="IPR017972">
    <property type="entry name" value="Cyt_P450_CS"/>
</dbReference>
<comment type="similarity">
    <text evidence="3 10">Belongs to the cytochrome P450 family.</text>
</comment>
<dbReference type="InterPro" id="IPR036396">
    <property type="entry name" value="Cyt_P450_sf"/>
</dbReference>
<dbReference type="PANTHER" id="PTHR46300">
    <property type="entry name" value="P450, PUTATIVE (EUROFUNG)-RELATED-RELATED"/>
    <property type="match status" value="1"/>
</dbReference>